<dbReference type="GO" id="GO:0016829">
    <property type="term" value="F:lyase activity"/>
    <property type="evidence" value="ECO:0007669"/>
    <property type="project" value="UniProtKB-KW"/>
</dbReference>
<feature type="domain" description="Disease resistance protein winged helix" evidence="9">
    <location>
        <begin position="441"/>
        <end position="509"/>
    </location>
</feature>
<dbReference type="InterPro" id="IPR029063">
    <property type="entry name" value="SAM-dependent_MTases_sf"/>
</dbReference>
<feature type="domain" description="3-dehydroquinate synthase N-terminal" evidence="7">
    <location>
        <begin position="1783"/>
        <end position="1827"/>
    </location>
</feature>
<evidence type="ECO:0000256" key="3">
    <source>
        <dbReference type="ARBA" id="ARBA00022741"/>
    </source>
</evidence>
<dbReference type="InterPro" id="IPR056789">
    <property type="entry name" value="LRR_R13L1-DRL21"/>
</dbReference>
<dbReference type="InterPro" id="IPR042197">
    <property type="entry name" value="Apaf_helical"/>
</dbReference>
<dbReference type="Gene3D" id="3.40.50.150">
    <property type="entry name" value="Vaccinia Virus protein VP39"/>
    <property type="match status" value="1"/>
</dbReference>
<evidence type="ECO:0000313" key="12">
    <source>
        <dbReference type="EMBL" id="KAF2306285.1"/>
    </source>
</evidence>
<dbReference type="InterPro" id="IPR036388">
    <property type="entry name" value="WH-like_DNA-bd_sf"/>
</dbReference>
<dbReference type="SUPFAM" id="SSF53335">
    <property type="entry name" value="S-adenosyl-L-methionine-dependent methyltransferases"/>
    <property type="match status" value="1"/>
</dbReference>
<dbReference type="Proteomes" id="UP000467840">
    <property type="component" value="Chromosome 9"/>
</dbReference>
<dbReference type="Gene3D" id="1.10.8.430">
    <property type="entry name" value="Helical domain of apoptotic protease-activating factors"/>
    <property type="match status" value="1"/>
</dbReference>
<dbReference type="PROSITE" id="PS51450">
    <property type="entry name" value="LRR"/>
    <property type="match status" value="1"/>
</dbReference>
<dbReference type="GO" id="GO:0051707">
    <property type="term" value="P:response to other organism"/>
    <property type="evidence" value="ECO:0007669"/>
    <property type="project" value="UniProtKB-ARBA"/>
</dbReference>
<keyword evidence="2" id="KW-0677">Repeat</keyword>
<dbReference type="SUPFAM" id="SSF56796">
    <property type="entry name" value="Dehydroquinate synthase-like"/>
    <property type="match status" value="1"/>
</dbReference>
<dbReference type="PRINTS" id="PR00364">
    <property type="entry name" value="DISEASERSIST"/>
</dbReference>
<dbReference type="PANTHER" id="PTHR36766">
    <property type="entry name" value="PLANT BROAD-SPECTRUM MILDEW RESISTANCE PROTEIN RPW8"/>
    <property type="match status" value="1"/>
</dbReference>
<evidence type="ECO:0000256" key="1">
    <source>
        <dbReference type="ARBA" id="ARBA00022614"/>
    </source>
</evidence>
<evidence type="ECO:0000256" key="4">
    <source>
        <dbReference type="ARBA" id="ARBA00022821"/>
    </source>
</evidence>
<dbReference type="GO" id="GO:0006952">
    <property type="term" value="P:defense response"/>
    <property type="evidence" value="ECO:0007669"/>
    <property type="project" value="UniProtKB-KW"/>
</dbReference>
<reference evidence="12 13" key="1">
    <citation type="journal article" date="2020" name="Mol. Plant">
        <title>The Chromosome-Based Rubber Tree Genome Provides New Insights into Spurge Genome Evolution and Rubber Biosynthesis.</title>
        <authorList>
            <person name="Liu J."/>
            <person name="Shi C."/>
            <person name="Shi C.C."/>
            <person name="Li W."/>
            <person name="Zhang Q.J."/>
            <person name="Zhang Y."/>
            <person name="Li K."/>
            <person name="Lu H.F."/>
            <person name="Shi C."/>
            <person name="Zhu S.T."/>
            <person name="Xiao Z.Y."/>
            <person name="Nan H."/>
            <person name="Yue Y."/>
            <person name="Zhu X.G."/>
            <person name="Wu Y."/>
            <person name="Hong X.N."/>
            <person name="Fan G.Y."/>
            <person name="Tong Y."/>
            <person name="Zhang D."/>
            <person name="Mao C.L."/>
            <person name="Liu Y.L."/>
            <person name="Hao S.J."/>
            <person name="Liu W.Q."/>
            <person name="Lv M.Q."/>
            <person name="Zhang H.B."/>
            <person name="Liu Y."/>
            <person name="Hu-Tang G.R."/>
            <person name="Wang J.P."/>
            <person name="Wang J.H."/>
            <person name="Sun Y.H."/>
            <person name="Ni S.B."/>
            <person name="Chen W.B."/>
            <person name="Zhang X.C."/>
            <person name="Jiao Y.N."/>
            <person name="Eichler E.E."/>
            <person name="Li G.H."/>
            <person name="Liu X."/>
            <person name="Gao L.Z."/>
        </authorList>
    </citation>
    <scope>NUCLEOTIDE SEQUENCE [LARGE SCALE GENOMIC DNA]</scope>
    <source>
        <strain evidence="13">cv. GT1</strain>
        <tissue evidence="12">Leaf</tissue>
    </source>
</reference>
<dbReference type="Pfam" id="PF25019">
    <property type="entry name" value="LRR_R13L1-DRL21"/>
    <property type="match status" value="1"/>
</dbReference>
<dbReference type="InterPro" id="IPR032675">
    <property type="entry name" value="LRR_dom_sf"/>
</dbReference>
<dbReference type="InterPro" id="IPR005299">
    <property type="entry name" value="MeTrfase_7"/>
</dbReference>
<dbReference type="Gene3D" id="1.10.10.10">
    <property type="entry name" value="Winged helix-like DNA-binding domain superfamily/Winged helix DNA-binding domain"/>
    <property type="match status" value="1"/>
</dbReference>
<dbReference type="Gene3D" id="3.40.50.300">
    <property type="entry name" value="P-loop containing nucleotide triphosphate hydrolases"/>
    <property type="match status" value="1"/>
</dbReference>
<dbReference type="Gene3D" id="1.20.1090.10">
    <property type="entry name" value="Dehydroquinate synthase-like - alpha domain"/>
    <property type="match status" value="2"/>
</dbReference>
<evidence type="ECO:0000259" key="11">
    <source>
        <dbReference type="Pfam" id="PF25019"/>
    </source>
</evidence>
<dbReference type="SMART" id="SM00369">
    <property type="entry name" value="LRR_TYP"/>
    <property type="match status" value="2"/>
</dbReference>
<keyword evidence="13" id="KW-1185">Reference proteome</keyword>
<feature type="domain" description="Disease resistance N-terminal" evidence="8">
    <location>
        <begin position="8"/>
        <end position="100"/>
    </location>
</feature>
<dbReference type="PANTHER" id="PTHR36766:SF51">
    <property type="entry name" value="DISEASE RESISTANCE RPP13-LIKE PROTEIN 1"/>
    <property type="match status" value="1"/>
</dbReference>
<keyword evidence="3" id="KW-0547">Nucleotide-binding</keyword>
<dbReference type="Pfam" id="PF23559">
    <property type="entry name" value="WHD_DRP"/>
    <property type="match status" value="1"/>
</dbReference>
<dbReference type="SUPFAM" id="SSF52058">
    <property type="entry name" value="L domain-like"/>
    <property type="match status" value="3"/>
</dbReference>
<gene>
    <name evidence="12" type="ORF">GH714_016250</name>
</gene>
<dbReference type="CDD" id="cd14798">
    <property type="entry name" value="RX-CC_like"/>
    <property type="match status" value="1"/>
</dbReference>
<comment type="caution">
    <text evidence="12">The sequence shown here is derived from an EMBL/GenBank/DDBJ whole genome shotgun (WGS) entry which is preliminary data.</text>
</comment>
<dbReference type="InterPro" id="IPR003591">
    <property type="entry name" value="Leu-rich_rpt_typical-subtyp"/>
</dbReference>
<keyword evidence="5" id="KW-0067">ATP-binding</keyword>
<dbReference type="GO" id="GO:0043531">
    <property type="term" value="F:ADP binding"/>
    <property type="evidence" value="ECO:0007669"/>
    <property type="project" value="InterPro"/>
</dbReference>
<dbReference type="FunFam" id="3.40.50.300:FF:001091">
    <property type="entry name" value="Probable disease resistance protein At1g61300"/>
    <property type="match status" value="1"/>
</dbReference>
<dbReference type="GO" id="GO:0008168">
    <property type="term" value="F:methyltransferase activity"/>
    <property type="evidence" value="ECO:0007669"/>
    <property type="project" value="InterPro"/>
</dbReference>
<dbReference type="InterPro" id="IPR041118">
    <property type="entry name" value="Rx_N"/>
</dbReference>
<proteinExistence type="predicted"/>
<evidence type="ECO:0000259" key="8">
    <source>
        <dbReference type="Pfam" id="PF18052"/>
    </source>
</evidence>
<evidence type="ECO:0000259" key="7">
    <source>
        <dbReference type="Pfam" id="PF01761"/>
    </source>
</evidence>
<evidence type="ECO:0000259" key="9">
    <source>
        <dbReference type="Pfam" id="PF23559"/>
    </source>
</evidence>
<dbReference type="InterPro" id="IPR030960">
    <property type="entry name" value="DHQS/DOIS_N"/>
</dbReference>
<dbReference type="GO" id="GO:0005524">
    <property type="term" value="F:ATP binding"/>
    <property type="evidence" value="ECO:0007669"/>
    <property type="project" value="UniProtKB-KW"/>
</dbReference>
<name>A0A6A6M0Y0_HEVBR</name>
<dbReference type="Gene3D" id="3.40.50.1970">
    <property type="match status" value="2"/>
</dbReference>
<dbReference type="InterPro" id="IPR027417">
    <property type="entry name" value="P-loop_NTPase"/>
</dbReference>
<sequence length="2054" mass="231230">MSGIGEAALSAFMQVLFQKLASPDLLNFARQKPVHSEIKKWEKMLQEIRAVLDDAEDKQMTNQSLRIWLSDLKDLAYDVEDVLDEFATESLRRRLVGDTEANTCKLPKFFSTSCTCTCFNPRYAMFNSKVTSKIKEITTRLEDVEMRRNKLGLRENVVGVTSSRVWQRPPSTCLQDEPQVYGRDEDKSKMLELLLRDETSNAKIGVIPIVGMGGVGKTTLARLVYNDKTLQNFHPKAWVCVSDEFDIMRITKGILESITSQPCDLNEFNEVQLKLHKELSGKKFLIILDDVWNENYVNWNNLRSPFMDGAWGSKIVVTTRSIATAQMMGTVECHNLRRISDDDCWLVFSRHAFENRSTSVHPNLEIIGRKIVKYRCGGLPLAARTLGGLLRSKQREDEWEDVLNSKIWTLQGENSDILPVLRLSYHHLPSHLKRCFAYCAIIPKDYEFEEKELVLLWMAEGLIQQQDDKKHMEDFGSEYFRDLLSRSIFQASDTNESRFVMHNLVSDLAQKVAEGTCFRLEDEPIVAEQYKIERARHCSYIRGYCDGIKRFESFYRIKSLRTFLPLSLRRGLESFVANNVPSELLSELRSLRVLSFSGYNITELPDSIGDLKLLRYLDLSNTKIRSLPESTSSLYNLQTLMLKECSLLRKLPSRMENLINLLHLDIVGVKLAEGMPSGVKELKSLRTLFDFSVSKDNGAGITALMNLNFLQGALRILDLENVTNAQDARESKLTDKNLDALFLKWGYKNDDARDEILERDVLDGLQPQANLKRLSISSYWGTRFPSWIGDPSFHNLVLLRLENCKKCISLPRLGTLPSLKDLVIIGMSGIKRVDREFYGEGFSTPFPVLETLCFWNMHEWEEWDPCGVEFPSLRELSIEYCPKLLGELPRCLSSLKKLVIRGCLQLVVSLPSLSKASELEIERCKEVDCRYVVDFGSLKSMVLSEISRLTSVTEWFTQGLKRVKELKVSGAIFPSSLQVNSNVAEEEEQLVQQGPADSQLEILTLTDCENFPQWLHNLVSLRELIIEDSPRIVSFPKAGFPSMLRVIGISNCNAITSLPDAVIDSKFLEHLEIESCDSLVSLGRGQLPPTLKRLQIISCKSLQNLLGAGYCSSLSSSKRPKDEMNVGCSKNTFILEFLSVDYCPSLTSLGELPDSLQHLDIGYCSEIISLSSGGNLPASLKFLKISFCSKLESIAERFDNTTFLEYIEISNCNDLVSLPDGLHKLINLHEISIINLPALVFFPWGGLPTTYLKNFRVEGCEKLQSLPDSVHNLTTLQELVIHDCPCIESLPEEGLPIKLNSLWVCNLKLSKSLFAWGLHRLTSLRSLCIEGGCPDVVSFPNDETGMLLPSSLVDLAIKDLPNLKYLSTNGFQNLATLQVLCVRNCPKLAFFPKKGLPLSLLQLYIFDCPLLKQRCQKDKGQEWTKIAHIPRVQIDWRSAFEPDMEEGGKEMQRILSMKGGVGEESYANNSKSQSAYLSKTVPLLDQAVLDFCDTDFTECVTIADLGCSSGPNSLFAISQITSIIHKRFSQLGRSPPEFCVFLNDLPGNDFNTVFKSLPVFHEKMRAENGQDFGPCYVSGTPGSFYGRLFPPGTLHFVHSASSLHWLSQGIIEEEKLDTYNTPYYEPYTEDIKAAIEKEGSFALDRLATIILPWDGCNGGVKCDRATTARNMGKAIRAVNESMIRNHFGEEIVDCLFERDPGAEFRRIRSPRISASSAQVMDQSVGEASSKAPTVVEVDLGNRSYPIYIGSGLLGQPELLQRHVHGKRVLVVTNNTVGPLYLDKVETLMKVFDKAIESRLDRRCTFVALGGGVIGDMCGFAAAAFLRGGFFCWRKDWDKSHPWEEPYWSIFQPQCVLIDTDTLNTLPDRELASGLAEVIKYGLIRDANFFEWQEKNMPKLMGRDPSAMAYAIKRSCENKAEAIETGFGYGQWLHGEAVAAGTVMAVDMSYRLGWIDDSIVQRVDKKVADGLLRLILLKGPLGYLCKYGNSRDPHEAIYKAYGPSRLDEINTSSSPAYCCLSPLVLWLLLSLCSLVHLEGLLNSCLGRLFLFGVSA</sequence>
<dbReference type="Gene3D" id="1.20.5.4130">
    <property type="match status" value="1"/>
</dbReference>
<dbReference type="Pfam" id="PF18052">
    <property type="entry name" value="Rx_N"/>
    <property type="match status" value="1"/>
</dbReference>
<feature type="domain" description="R13L1/DRL21-like LRR repeat region" evidence="11">
    <location>
        <begin position="701"/>
        <end position="827"/>
    </location>
</feature>
<feature type="domain" description="NB-ARC" evidence="6">
    <location>
        <begin position="187"/>
        <end position="356"/>
    </location>
</feature>
<organism evidence="12 13">
    <name type="scientific">Hevea brasiliensis</name>
    <name type="common">Para rubber tree</name>
    <name type="synonym">Siphonia brasiliensis</name>
    <dbReference type="NCBI Taxonomy" id="3981"/>
    <lineage>
        <taxon>Eukaryota</taxon>
        <taxon>Viridiplantae</taxon>
        <taxon>Streptophyta</taxon>
        <taxon>Embryophyta</taxon>
        <taxon>Tracheophyta</taxon>
        <taxon>Spermatophyta</taxon>
        <taxon>Magnoliopsida</taxon>
        <taxon>eudicotyledons</taxon>
        <taxon>Gunneridae</taxon>
        <taxon>Pentapetalae</taxon>
        <taxon>rosids</taxon>
        <taxon>fabids</taxon>
        <taxon>Malpighiales</taxon>
        <taxon>Euphorbiaceae</taxon>
        <taxon>Crotonoideae</taxon>
        <taxon>Micrandreae</taxon>
        <taxon>Hevea</taxon>
    </lineage>
</organism>
<keyword evidence="1" id="KW-0433">Leucine-rich repeat</keyword>
<evidence type="ECO:0000256" key="5">
    <source>
        <dbReference type="ARBA" id="ARBA00022840"/>
    </source>
</evidence>
<dbReference type="SUPFAM" id="SSF52540">
    <property type="entry name" value="P-loop containing nucleoside triphosphate hydrolases"/>
    <property type="match status" value="1"/>
</dbReference>
<dbReference type="EMBL" id="JAAGAX010000008">
    <property type="protein sequence ID" value="KAF2306285.1"/>
    <property type="molecule type" value="Genomic_DNA"/>
</dbReference>
<dbReference type="CDD" id="cd08195">
    <property type="entry name" value="DHQS"/>
    <property type="match status" value="1"/>
</dbReference>
<dbReference type="InterPro" id="IPR001611">
    <property type="entry name" value="Leu-rich_rpt"/>
</dbReference>
<dbReference type="Pfam" id="PF24621">
    <property type="entry name" value="DHQS_C"/>
    <property type="match status" value="1"/>
</dbReference>
<dbReference type="FunFam" id="1.10.10.10:FF:000322">
    <property type="entry name" value="Probable disease resistance protein At1g63360"/>
    <property type="match status" value="1"/>
</dbReference>
<keyword evidence="4" id="KW-0611">Plant defense</keyword>
<feature type="domain" description="3-dehydroquinate synthase C-terminal" evidence="10">
    <location>
        <begin position="1873"/>
        <end position="1922"/>
    </location>
</feature>
<dbReference type="InterPro" id="IPR058922">
    <property type="entry name" value="WHD_DRP"/>
</dbReference>
<dbReference type="Gene3D" id="3.80.10.10">
    <property type="entry name" value="Ribonuclease Inhibitor"/>
    <property type="match status" value="4"/>
</dbReference>
<dbReference type="InterPro" id="IPR056179">
    <property type="entry name" value="DHQS_C"/>
</dbReference>
<dbReference type="Pfam" id="PF03492">
    <property type="entry name" value="Methyltransf_7"/>
    <property type="match status" value="1"/>
</dbReference>
<evidence type="ECO:0000256" key="2">
    <source>
        <dbReference type="ARBA" id="ARBA00022737"/>
    </source>
</evidence>
<evidence type="ECO:0000313" key="13">
    <source>
        <dbReference type="Proteomes" id="UP000467840"/>
    </source>
</evidence>
<dbReference type="InterPro" id="IPR038005">
    <property type="entry name" value="RX-like_CC"/>
</dbReference>
<accession>A0A6A6M0Y0</accession>
<evidence type="ECO:0000259" key="10">
    <source>
        <dbReference type="Pfam" id="PF24621"/>
    </source>
</evidence>
<protein>
    <recommendedName>
        <fullName evidence="14">Disease resistance RPP13-like protein 1</fullName>
    </recommendedName>
</protein>
<evidence type="ECO:0000259" key="6">
    <source>
        <dbReference type="Pfam" id="PF00931"/>
    </source>
</evidence>
<dbReference type="InterPro" id="IPR002182">
    <property type="entry name" value="NB-ARC"/>
</dbReference>
<dbReference type="Pfam" id="PF00931">
    <property type="entry name" value="NB-ARC"/>
    <property type="match status" value="1"/>
</dbReference>
<evidence type="ECO:0008006" key="14">
    <source>
        <dbReference type="Google" id="ProtNLM"/>
    </source>
</evidence>
<dbReference type="Pfam" id="PF01761">
    <property type="entry name" value="DHQ_synthase"/>
    <property type="match status" value="1"/>
</dbReference>